<evidence type="ECO:0000313" key="3">
    <source>
        <dbReference type="Proteomes" id="UP000743899"/>
    </source>
</evidence>
<keyword evidence="3" id="KW-1185">Reference proteome</keyword>
<accession>A0ABX0A6W3</accession>
<comment type="caution">
    <text evidence="2">The sequence shown here is derived from an EMBL/GenBank/DDBJ whole genome shotgun (WGS) entry which is preliminary data.</text>
</comment>
<name>A0ABX0A6W3_9BACI</name>
<evidence type="ECO:0000259" key="1">
    <source>
        <dbReference type="Pfam" id="PF12638"/>
    </source>
</evidence>
<sequence>MKNLDSSNISITILPPATPFRPVDGRRYTLVHTKDSNDIMVSIGDCFDNQTYEEEYHELLAVWTYQLGFYLLTVTLNMNTLPEELQSNILEKYLEKYLTIIVLGDLKFYKDFPWLLDAPIYVNIESDYQQFNQSKYVGTPRKLLIKYKKSSSIFV</sequence>
<organism evidence="2 3">
    <name type="scientific">Pallidibacillus pasinlerensis</name>
    <dbReference type="NCBI Taxonomy" id="2703818"/>
    <lineage>
        <taxon>Bacteria</taxon>
        <taxon>Bacillati</taxon>
        <taxon>Bacillota</taxon>
        <taxon>Bacilli</taxon>
        <taxon>Bacillales</taxon>
        <taxon>Bacillaceae</taxon>
        <taxon>Pallidibacillus</taxon>
    </lineage>
</organism>
<feature type="domain" description="Staygreen protein" evidence="1">
    <location>
        <begin position="3"/>
        <end position="141"/>
    </location>
</feature>
<proteinExistence type="predicted"/>
<gene>
    <name evidence="2" type="ORF">GW534_12660</name>
</gene>
<dbReference type="InterPro" id="IPR024438">
    <property type="entry name" value="Staygreen"/>
</dbReference>
<evidence type="ECO:0000313" key="2">
    <source>
        <dbReference type="EMBL" id="NCU18557.1"/>
    </source>
</evidence>
<dbReference type="Pfam" id="PF12638">
    <property type="entry name" value="Staygreen"/>
    <property type="match status" value="1"/>
</dbReference>
<dbReference type="RefSeq" id="WP_161921386.1">
    <property type="nucleotide sequence ID" value="NZ_JAACYS010000066.1"/>
</dbReference>
<reference evidence="2 3" key="1">
    <citation type="submission" date="2020-01" db="EMBL/GenBank/DDBJ databases">
        <title>A novel Bacillus sp. from Pasinler.</title>
        <authorList>
            <person name="Adiguzel A."/>
            <person name="Ay H."/>
            <person name="Baltaci M.O."/>
        </authorList>
    </citation>
    <scope>NUCLEOTIDE SEQUENCE [LARGE SCALE GENOMIC DNA]</scope>
    <source>
        <strain evidence="2 3">P1</strain>
    </source>
</reference>
<protein>
    <recommendedName>
        <fullName evidence="1">Staygreen protein domain-containing protein</fullName>
    </recommendedName>
</protein>
<dbReference type="Proteomes" id="UP000743899">
    <property type="component" value="Unassembled WGS sequence"/>
</dbReference>
<dbReference type="EMBL" id="JAACYS010000066">
    <property type="protein sequence ID" value="NCU18557.1"/>
    <property type="molecule type" value="Genomic_DNA"/>
</dbReference>